<feature type="region of interest" description="Disordered" evidence="6">
    <location>
        <begin position="1"/>
        <end position="30"/>
    </location>
</feature>
<keyword evidence="4 9" id="KW-0418">Kinase</keyword>
<gene>
    <name evidence="9" type="ORF">RM780_05970</name>
</gene>
<protein>
    <recommendedName>
        <fullName evidence="1">non-specific serine/threonine protein kinase</fullName>
        <ecNumber evidence="1">2.7.11.1</ecNumber>
    </recommendedName>
</protein>
<keyword evidence="3" id="KW-0547">Nucleotide-binding</keyword>
<keyword evidence="7" id="KW-1133">Transmembrane helix</keyword>
<feature type="compositionally biased region" description="Low complexity" evidence="6">
    <location>
        <begin position="359"/>
        <end position="373"/>
    </location>
</feature>
<dbReference type="PROSITE" id="PS50011">
    <property type="entry name" value="PROTEIN_KINASE_DOM"/>
    <property type="match status" value="1"/>
</dbReference>
<feature type="transmembrane region" description="Helical" evidence="7">
    <location>
        <begin position="382"/>
        <end position="403"/>
    </location>
</feature>
<feature type="compositionally biased region" description="Pro residues" evidence="6">
    <location>
        <begin position="328"/>
        <end position="343"/>
    </location>
</feature>
<keyword evidence="7" id="KW-0812">Transmembrane</keyword>
<evidence type="ECO:0000313" key="9">
    <source>
        <dbReference type="EMBL" id="MDT0306506.1"/>
    </source>
</evidence>
<dbReference type="PANTHER" id="PTHR43671:SF13">
    <property type="entry name" value="SERINE_THREONINE-PROTEIN KINASE NEK2"/>
    <property type="match status" value="1"/>
</dbReference>
<feature type="region of interest" description="Disordered" evidence="6">
    <location>
        <begin position="410"/>
        <end position="548"/>
    </location>
</feature>
<comment type="caution">
    <text evidence="9">The sequence shown here is derived from an EMBL/GenBank/DDBJ whole genome shotgun (WGS) entry which is preliminary data.</text>
</comment>
<feature type="compositionally biased region" description="Pro residues" evidence="6">
    <location>
        <begin position="443"/>
        <end position="452"/>
    </location>
</feature>
<name>A0ABU2L512_9ACTN</name>
<accession>A0ABU2L512</accession>
<dbReference type="EMBL" id="JAVREN010000006">
    <property type="protein sequence ID" value="MDT0306506.1"/>
    <property type="molecule type" value="Genomic_DNA"/>
</dbReference>
<keyword evidence="7" id="KW-0472">Membrane</keyword>
<evidence type="ECO:0000259" key="8">
    <source>
        <dbReference type="PROSITE" id="PS50011"/>
    </source>
</evidence>
<dbReference type="GO" id="GO:0004674">
    <property type="term" value="F:protein serine/threonine kinase activity"/>
    <property type="evidence" value="ECO:0007669"/>
    <property type="project" value="UniProtKB-EC"/>
</dbReference>
<dbReference type="PROSITE" id="PS00108">
    <property type="entry name" value="PROTEIN_KINASE_ST"/>
    <property type="match status" value="1"/>
</dbReference>
<dbReference type="Proteomes" id="UP001183388">
    <property type="component" value="Unassembled WGS sequence"/>
</dbReference>
<dbReference type="EC" id="2.7.11.1" evidence="1"/>
<evidence type="ECO:0000256" key="7">
    <source>
        <dbReference type="SAM" id="Phobius"/>
    </source>
</evidence>
<sequence>MGPLVGVVRGGCGRTPRWRPGSSSGRGLPNDGPAAAVALAGAIAAWSQTHGTVGAGGGRPVRRQGPPAGDAARRPRRHPGRPVRAGVRARRVRALRWEGLYTAPVLDSDTEGAQPWLATAYVAGPSLHAAVREHGALPVPAAARTLAGIAEALQVIHGAGVIHRDLKPSNVLLAADGPRVIDFGIARAADATSLTRSGVTAGTPAFMAPEQAVGQSLTPAVDIFALGQIAVFITAGMPPFGDGSSPAALYRIVHEEPDLSGVPEELRELVTRCLTKDPAGRPSPTEVIEACRPLGPNVPPDAVGWLPPAVTAEIENQTATVTAVATQPAPPAPVAAPPAPPVPGGFGPAPGHPYPAHPAPAHATGAHPAHPAPGQQRRGRTVALAVAAVVAVLIALGVVGRLLGLGDEGDGGGENAGDDVSQGPTASWSPPRTGARTLRRGRSPPPSRPPTPSRRTTRASRSPGTTSFTSTTTRRRRRTPSWAPATRATSAFTTTACSGTTGSRPARTGTLWSSWSSRRRERSTPAVRSPATPTASTGSPRRPARRSA</sequence>
<reference evidence="10" key="1">
    <citation type="submission" date="2023-07" db="EMBL/GenBank/DDBJ databases">
        <title>30 novel species of actinomycetes from the DSMZ collection.</title>
        <authorList>
            <person name="Nouioui I."/>
        </authorList>
    </citation>
    <scope>NUCLEOTIDE SEQUENCE [LARGE SCALE GENOMIC DNA]</scope>
    <source>
        <strain evidence="10">DSM 44917</strain>
    </source>
</reference>
<dbReference type="SMART" id="SM00220">
    <property type="entry name" value="S_TKc"/>
    <property type="match status" value="1"/>
</dbReference>
<proteinExistence type="predicted"/>
<evidence type="ECO:0000256" key="3">
    <source>
        <dbReference type="ARBA" id="ARBA00022741"/>
    </source>
</evidence>
<keyword evidence="5" id="KW-0067">ATP-binding</keyword>
<evidence type="ECO:0000256" key="2">
    <source>
        <dbReference type="ARBA" id="ARBA00022679"/>
    </source>
</evidence>
<keyword evidence="10" id="KW-1185">Reference proteome</keyword>
<organism evidence="9 10">
    <name type="scientific">Streptomyces boetiae</name>
    <dbReference type="NCBI Taxonomy" id="3075541"/>
    <lineage>
        <taxon>Bacteria</taxon>
        <taxon>Bacillati</taxon>
        <taxon>Actinomycetota</taxon>
        <taxon>Actinomycetes</taxon>
        <taxon>Kitasatosporales</taxon>
        <taxon>Streptomycetaceae</taxon>
        <taxon>Streptomyces</taxon>
    </lineage>
</organism>
<feature type="region of interest" description="Disordered" evidence="6">
    <location>
        <begin position="324"/>
        <end position="377"/>
    </location>
</feature>
<feature type="compositionally biased region" description="Low complexity" evidence="6">
    <location>
        <begin position="459"/>
        <end position="472"/>
    </location>
</feature>
<evidence type="ECO:0000256" key="6">
    <source>
        <dbReference type="SAM" id="MobiDB-lite"/>
    </source>
</evidence>
<feature type="compositionally biased region" description="Basic residues" evidence="6">
    <location>
        <begin position="74"/>
        <end position="87"/>
    </location>
</feature>
<evidence type="ECO:0000256" key="4">
    <source>
        <dbReference type="ARBA" id="ARBA00022777"/>
    </source>
</evidence>
<dbReference type="Pfam" id="PF00069">
    <property type="entry name" value="Pkinase"/>
    <property type="match status" value="1"/>
</dbReference>
<dbReference type="SUPFAM" id="SSF56112">
    <property type="entry name" value="Protein kinase-like (PK-like)"/>
    <property type="match status" value="1"/>
</dbReference>
<feature type="domain" description="Protein kinase" evidence="8">
    <location>
        <begin position="47"/>
        <end position="295"/>
    </location>
</feature>
<feature type="region of interest" description="Disordered" evidence="6">
    <location>
        <begin position="50"/>
        <end position="87"/>
    </location>
</feature>
<dbReference type="InterPro" id="IPR000719">
    <property type="entry name" value="Prot_kinase_dom"/>
</dbReference>
<dbReference type="Gene3D" id="1.10.510.10">
    <property type="entry name" value="Transferase(Phosphotransferase) domain 1"/>
    <property type="match status" value="1"/>
</dbReference>
<dbReference type="CDD" id="cd14014">
    <property type="entry name" value="STKc_PknB_like"/>
    <property type="match status" value="1"/>
</dbReference>
<evidence type="ECO:0000256" key="1">
    <source>
        <dbReference type="ARBA" id="ARBA00012513"/>
    </source>
</evidence>
<dbReference type="InterPro" id="IPR050660">
    <property type="entry name" value="NEK_Ser/Thr_kinase"/>
</dbReference>
<dbReference type="InterPro" id="IPR008271">
    <property type="entry name" value="Ser/Thr_kinase_AS"/>
</dbReference>
<keyword evidence="2 9" id="KW-0808">Transferase</keyword>
<evidence type="ECO:0000256" key="5">
    <source>
        <dbReference type="ARBA" id="ARBA00022840"/>
    </source>
</evidence>
<feature type="compositionally biased region" description="Low complexity" evidence="6">
    <location>
        <begin position="480"/>
        <end position="503"/>
    </location>
</feature>
<evidence type="ECO:0000313" key="10">
    <source>
        <dbReference type="Proteomes" id="UP001183388"/>
    </source>
</evidence>
<dbReference type="InterPro" id="IPR011009">
    <property type="entry name" value="Kinase-like_dom_sf"/>
</dbReference>
<dbReference type="PANTHER" id="PTHR43671">
    <property type="entry name" value="SERINE/THREONINE-PROTEIN KINASE NEK"/>
    <property type="match status" value="1"/>
</dbReference>